<accession>A0ABN1P3E7</accession>
<comment type="caution">
    <text evidence="2">The sequence shown here is derived from an EMBL/GenBank/DDBJ whole genome shotgun (WGS) entry which is preliminary data.</text>
</comment>
<feature type="region of interest" description="Disordered" evidence="1">
    <location>
        <begin position="1"/>
        <end position="60"/>
    </location>
</feature>
<organism evidence="2 3">
    <name type="scientific">Streptomyces thermoalcalitolerans</name>
    <dbReference type="NCBI Taxonomy" id="65605"/>
    <lineage>
        <taxon>Bacteria</taxon>
        <taxon>Bacillati</taxon>
        <taxon>Actinomycetota</taxon>
        <taxon>Actinomycetes</taxon>
        <taxon>Kitasatosporales</taxon>
        <taxon>Streptomycetaceae</taxon>
        <taxon>Streptomyces</taxon>
    </lineage>
</organism>
<proteinExistence type="predicted"/>
<dbReference type="Proteomes" id="UP001501005">
    <property type="component" value="Unassembled WGS sequence"/>
</dbReference>
<evidence type="ECO:0000256" key="1">
    <source>
        <dbReference type="SAM" id="MobiDB-lite"/>
    </source>
</evidence>
<feature type="compositionally biased region" description="Pro residues" evidence="1">
    <location>
        <begin position="22"/>
        <end position="36"/>
    </location>
</feature>
<protein>
    <submittedName>
        <fullName evidence="2">Uncharacterized protein</fullName>
    </submittedName>
</protein>
<keyword evidence="3" id="KW-1185">Reference proteome</keyword>
<name>A0ABN1P3E7_9ACTN</name>
<dbReference type="EMBL" id="BAAAHG010000036">
    <property type="protein sequence ID" value="GAA0921338.1"/>
    <property type="molecule type" value="Genomic_DNA"/>
</dbReference>
<evidence type="ECO:0000313" key="2">
    <source>
        <dbReference type="EMBL" id="GAA0921338.1"/>
    </source>
</evidence>
<sequence length="60" mass="6186">MVMTAPDGRRPVSEKKTCADPADPPETPSPSGPAPHPLRGTEEGSGPATEGTGQPDVYTR</sequence>
<feature type="compositionally biased region" description="Basic and acidic residues" evidence="1">
    <location>
        <begin position="7"/>
        <end position="18"/>
    </location>
</feature>
<evidence type="ECO:0000313" key="3">
    <source>
        <dbReference type="Proteomes" id="UP001501005"/>
    </source>
</evidence>
<gene>
    <name evidence="2" type="ORF">GCM10009549_40440</name>
</gene>
<reference evidence="2 3" key="1">
    <citation type="journal article" date="2019" name="Int. J. Syst. Evol. Microbiol.">
        <title>The Global Catalogue of Microorganisms (GCM) 10K type strain sequencing project: providing services to taxonomists for standard genome sequencing and annotation.</title>
        <authorList>
            <consortium name="The Broad Institute Genomics Platform"/>
            <consortium name="The Broad Institute Genome Sequencing Center for Infectious Disease"/>
            <person name="Wu L."/>
            <person name="Ma J."/>
        </authorList>
    </citation>
    <scope>NUCLEOTIDE SEQUENCE [LARGE SCALE GENOMIC DNA]</scope>
    <source>
        <strain evidence="2 3">JCM 10673</strain>
    </source>
</reference>